<keyword evidence="2" id="KW-0732">Signal</keyword>
<name>D3QBE9_STANL</name>
<evidence type="ECO:0000313" key="4">
    <source>
        <dbReference type="Proteomes" id="UP000000844"/>
    </source>
</evidence>
<evidence type="ECO:0000256" key="1">
    <source>
        <dbReference type="SAM" id="MobiDB-lite"/>
    </source>
</evidence>
<dbReference type="InterPro" id="IPR043504">
    <property type="entry name" value="Peptidase_S1_PA_chymotrypsin"/>
</dbReference>
<evidence type="ECO:0000313" key="3">
    <source>
        <dbReference type="EMBL" id="ADD42831.1"/>
    </source>
</evidence>
<reference evidence="3 4" key="1">
    <citation type="journal article" date="2009" name="Stand. Genomic Sci.">
        <title>Complete genome sequence of Stackebrandtia nassauensis type strain (LLR-40K-21).</title>
        <authorList>
            <person name="Munk C."/>
            <person name="Lapidus A."/>
            <person name="Copeland A."/>
            <person name="Jando M."/>
            <person name="Mayilraj S."/>
            <person name="Glavina Del Rio T."/>
            <person name="Nolan M."/>
            <person name="Chen F."/>
            <person name="Lucas S."/>
            <person name="Tice H."/>
            <person name="Cheng J.F."/>
            <person name="Han C."/>
            <person name="Detter J.C."/>
            <person name="Bruce D."/>
            <person name="Goodwin L."/>
            <person name="Chain P."/>
            <person name="Pitluck S."/>
            <person name="Goker M."/>
            <person name="Ovchinikova G."/>
            <person name="Pati A."/>
            <person name="Ivanova N."/>
            <person name="Mavromatis K."/>
            <person name="Chen A."/>
            <person name="Palaniappan K."/>
            <person name="Land M."/>
            <person name="Hauser L."/>
            <person name="Chang Y.J."/>
            <person name="Jeffries C.D."/>
            <person name="Bristow J."/>
            <person name="Eisen J.A."/>
            <person name="Markowitz V."/>
            <person name="Hugenholtz P."/>
            <person name="Kyrpides N.C."/>
            <person name="Klenk H.P."/>
        </authorList>
    </citation>
    <scope>NUCLEOTIDE SEQUENCE [LARGE SCALE GENOMIC DNA]</scope>
    <source>
        <strain evidence="4">DSM 44728 / CIP 108903 / NRRL B-16338 / NBRC 102104 / LLR-40K-21</strain>
    </source>
</reference>
<dbReference type="PANTHER" id="PTHR36234:SF5">
    <property type="entry name" value="LYSYL ENDOPEPTIDASE"/>
    <property type="match status" value="1"/>
</dbReference>
<feature type="chain" id="PRO_5003049853" evidence="2">
    <location>
        <begin position="30"/>
        <end position="396"/>
    </location>
</feature>
<dbReference type="HOGENOM" id="CLU_036779_1_0_11"/>
<dbReference type="PANTHER" id="PTHR36234">
    <property type="entry name" value="LYSYL ENDOPEPTIDASE"/>
    <property type="match status" value="1"/>
</dbReference>
<gene>
    <name evidence="3" type="ordered locus">Snas_3160</name>
</gene>
<sequence>MRAKHLLAVAAATIAAAGALAVASGTATAESQQADPAALPEPSVEKVGEHVDDPTKLSYKDSDGAVTVSHPGATYVKVNFTSLDLAPGDSLTVSAPGGTEKHTYHGAPGDGLRKTDAGYTRHGDSGFAALSVEGDTAKVTLHRSSGSTAKGAVIEGYWRGYDTKEYAKANADTRSVCDNDARRDVTCYAESRPTEYANAKPVARLLMGGSACTAFRVGNTNRLLTNNHCMSDQGTVASSETQFGYECATCGGNDPAEPTKVGGETMVSTDAGLDYTLYSVQNFDSISSFGTLYVEEREPSAGERIYIPGHGDASPKRLSIFEEEDNGTECSIQEPNLDSTNAGYMCDTSGGNSGSPVIAGDTNKVIALHHLGGCHNAGTRMALIFPEISGDIDNNA</sequence>
<dbReference type="Gene3D" id="2.40.10.10">
    <property type="entry name" value="Trypsin-like serine proteases"/>
    <property type="match status" value="2"/>
</dbReference>
<keyword evidence="4" id="KW-1185">Reference proteome</keyword>
<accession>D3QBE9</accession>
<feature type="compositionally biased region" description="Basic and acidic residues" evidence="1">
    <location>
        <begin position="43"/>
        <end position="58"/>
    </location>
</feature>
<dbReference type="OrthoDB" id="5928962at2"/>
<evidence type="ECO:0000256" key="2">
    <source>
        <dbReference type="SAM" id="SignalP"/>
    </source>
</evidence>
<feature type="region of interest" description="Disordered" evidence="1">
    <location>
        <begin position="31"/>
        <end position="58"/>
    </location>
</feature>
<dbReference type="KEGG" id="sna:Snas_3160"/>
<dbReference type="SUPFAM" id="SSF50494">
    <property type="entry name" value="Trypsin-like serine proteases"/>
    <property type="match status" value="1"/>
</dbReference>
<organism evidence="3 4">
    <name type="scientific">Stackebrandtia nassauensis (strain DSM 44728 / CIP 108903 / NRRL B-16338 / NBRC 102104 / LLR-40K-21)</name>
    <dbReference type="NCBI Taxonomy" id="446470"/>
    <lineage>
        <taxon>Bacteria</taxon>
        <taxon>Bacillati</taxon>
        <taxon>Actinomycetota</taxon>
        <taxon>Actinomycetes</taxon>
        <taxon>Glycomycetales</taxon>
        <taxon>Glycomycetaceae</taxon>
        <taxon>Stackebrandtia</taxon>
    </lineage>
</organism>
<dbReference type="Proteomes" id="UP000000844">
    <property type="component" value="Chromosome"/>
</dbReference>
<feature type="signal peptide" evidence="2">
    <location>
        <begin position="1"/>
        <end position="29"/>
    </location>
</feature>
<dbReference type="eggNOG" id="COG3591">
    <property type="taxonomic scope" value="Bacteria"/>
</dbReference>
<dbReference type="RefSeq" id="WP_013018402.1">
    <property type="nucleotide sequence ID" value="NC_013947.1"/>
</dbReference>
<proteinExistence type="predicted"/>
<dbReference type="EMBL" id="CP001778">
    <property type="protein sequence ID" value="ADD42831.1"/>
    <property type="molecule type" value="Genomic_DNA"/>
</dbReference>
<dbReference type="InterPro" id="IPR009003">
    <property type="entry name" value="Peptidase_S1_PA"/>
</dbReference>
<dbReference type="Pfam" id="PF13365">
    <property type="entry name" value="Trypsin_2"/>
    <property type="match status" value="1"/>
</dbReference>
<dbReference type="AlphaFoldDB" id="D3QBE9"/>
<protein>
    <submittedName>
        <fullName evidence="3">PKD repeat-containing protein</fullName>
    </submittedName>
</protein>
<dbReference type="STRING" id="446470.Snas_3160"/>